<dbReference type="AlphaFoldDB" id="A0A7L4ZPE8"/>
<sequence length="255" mass="28436">MNLNWSAMKKTYYILLLIAISSCDNEDANDCFQTSGSIITKEIRVNDFSKIEVNEGINLVLKEGLSQEILIETGANLINEVEATVIGDKLFLYDHNNCNYVRDYGITTIYVTSPNITEIRSKTQYEVRSDGILTFQNLALISENFTIDNAASGNFRLQMQNQELSIEFNNLSNLFISGSTDRFNINFPGGNSRVEAEDFTANVVNIFSRGSNDIIINPQLELSGDIYGTGDVIAVNRPVLVTLTAHYIGSLLFQD</sequence>
<dbReference type="Pfam" id="PF10988">
    <property type="entry name" value="DUF2807"/>
    <property type="match status" value="1"/>
</dbReference>
<evidence type="ECO:0000259" key="1">
    <source>
        <dbReference type="Pfam" id="PF10988"/>
    </source>
</evidence>
<dbReference type="EMBL" id="CP019288">
    <property type="protein sequence ID" value="QHI38360.1"/>
    <property type="molecule type" value="Genomic_DNA"/>
</dbReference>
<dbReference type="InterPro" id="IPR021255">
    <property type="entry name" value="DUF2807"/>
</dbReference>
<dbReference type="Gene3D" id="2.160.20.120">
    <property type="match status" value="1"/>
</dbReference>
<gene>
    <name evidence="2" type="ORF">IMCC3317_37520</name>
</gene>
<organism evidence="2 3">
    <name type="scientific">Kordia antarctica</name>
    <dbReference type="NCBI Taxonomy" id="1218801"/>
    <lineage>
        <taxon>Bacteria</taxon>
        <taxon>Pseudomonadati</taxon>
        <taxon>Bacteroidota</taxon>
        <taxon>Flavobacteriia</taxon>
        <taxon>Flavobacteriales</taxon>
        <taxon>Flavobacteriaceae</taxon>
        <taxon>Kordia</taxon>
    </lineage>
</organism>
<protein>
    <recommendedName>
        <fullName evidence="1">Putative auto-transporter adhesin head GIN domain-containing protein</fullName>
    </recommendedName>
</protein>
<evidence type="ECO:0000313" key="3">
    <source>
        <dbReference type="Proteomes" id="UP000464657"/>
    </source>
</evidence>
<proteinExistence type="predicted"/>
<feature type="domain" description="Putative auto-transporter adhesin head GIN" evidence="1">
    <location>
        <begin position="47"/>
        <end position="238"/>
    </location>
</feature>
<dbReference type="KEGG" id="kan:IMCC3317_37520"/>
<accession>A0A7L4ZPE8</accession>
<evidence type="ECO:0000313" key="2">
    <source>
        <dbReference type="EMBL" id="QHI38360.1"/>
    </source>
</evidence>
<reference evidence="2 3" key="1">
    <citation type="journal article" date="2013" name="Int. J. Syst. Evol. Microbiol.">
        <title>Kordia antarctica sp. nov., isolated from Antarctic seawater.</title>
        <authorList>
            <person name="Baek K."/>
            <person name="Choi A."/>
            <person name="Kang I."/>
            <person name="Lee K."/>
            <person name="Cho J.C."/>
        </authorList>
    </citation>
    <scope>NUCLEOTIDE SEQUENCE [LARGE SCALE GENOMIC DNA]</scope>
    <source>
        <strain evidence="2 3">IMCC3317</strain>
    </source>
</reference>
<keyword evidence="3" id="KW-1185">Reference proteome</keyword>
<dbReference type="Proteomes" id="UP000464657">
    <property type="component" value="Chromosome"/>
</dbReference>
<name>A0A7L4ZPE8_9FLAO</name>